<reference evidence="1" key="1">
    <citation type="submission" date="2021-06" db="EMBL/GenBank/DDBJ databases">
        <authorList>
            <person name="Kallberg Y."/>
            <person name="Tangrot J."/>
            <person name="Rosling A."/>
        </authorList>
    </citation>
    <scope>NUCLEOTIDE SEQUENCE</scope>
    <source>
        <strain evidence="1">28 12/20/2015</strain>
    </source>
</reference>
<organism evidence="1 2">
    <name type="scientific">Cetraspora pellucida</name>
    <dbReference type="NCBI Taxonomy" id="1433469"/>
    <lineage>
        <taxon>Eukaryota</taxon>
        <taxon>Fungi</taxon>
        <taxon>Fungi incertae sedis</taxon>
        <taxon>Mucoromycota</taxon>
        <taxon>Glomeromycotina</taxon>
        <taxon>Glomeromycetes</taxon>
        <taxon>Diversisporales</taxon>
        <taxon>Gigasporaceae</taxon>
        <taxon>Cetraspora</taxon>
    </lineage>
</organism>
<feature type="non-terminal residue" evidence="1">
    <location>
        <position position="95"/>
    </location>
</feature>
<comment type="caution">
    <text evidence="1">The sequence shown here is derived from an EMBL/GenBank/DDBJ whole genome shotgun (WGS) entry which is preliminary data.</text>
</comment>
<protein>
    <submittedName>
        <fullName evidence="1">4334_t:CDS:1</fullName>
    </submittedName>
</protein>
<accession>A0ACA9P6X8</accession>
<dbReference type="EMBL" id="CAJVPW010021492">
    <property type="protein sequence ID" value="CAG8693685.1"/>
    <property type="molecule type" value="Genomic_DNA"/>
</dbReference>
<name>A0ACA9P6X8_9GLOM</name>
<evidence type="ECO:0000313" key="1">
    <source>
        <dbReference type="EMBL" id="CAG8693685.1"/>
    </source>
</evidence>
<evidence type="ECO:0000313" key="2">
    <source>
        <dbReference type="Proteomes" id="UP000789366"/>
    </source>
</evidence>
<sequence length="95" mass="11206">MLKVIRELVFASEYADADDVNYQNMKYSKWLESAIHQRHIKSYCYNDFSIFEEIGDGGFGTVHRSKWKTNGLIIALKKLKEDHSDEKSNERFIKE</sequence>
<keyword evidence="2" id="KW-1185">Reference proteome</keyword>
<dbReference type="Proteomes" id="UP000789366">
    <property type="component" value="Unassembled WGS sequence"/>
</dbReference>
<gene>
    <name evidence="1" type="ORF">SPELUC_LOCUS10894</name>
</gene>
<proteinExistence type="predicted"/>